<dbReference type="InterPro" id="IPR010667">
    <property type="entry name" value="Phage_T4_Gp19"/>
</dbReference>
<name>A0A3T0IGU2_9CAUD</name>
<evidence type="ECO:0000313" key="2">
    <source>
        <dbReference type="Proteomes" id="UP000287416"/>
    </source>
</evidence>
<sequence>MELTDLLRAFESGDFARPNLFEVEIPFLGKNFSFKCKAAAMPPANVDKIAVGFQNRKLHVAGDRTFDDWSVTIYSDDKHETRQAILDWQNLCHGQGAEISGATPADYKKTAIIRQFGRDGKTITKEHTIYGLWPTIVGEVQLDWDTNSEVETFETTFALDYWL</sequence>
<evidence type="ECO:0000313" key="1">
    <source>
        <dbReference type="EMBL" id="AZU98632.1"/>
    </source>
</evidence>
<organism evidence="1 2">
    <name type="scientific">Acinetobacter phage AbTZA1</name>
    <dbReference type="NCBI Taxonomy" id="2500827"/>
    <lineage>
        <taxon>Viruses</taxon>
        <taxon>Duplodnaviria</taxon>
        <taxon>Heunggongvirae</taxon>
        <taxon>Uroviricota</taxon>
        <taxon>Caudoviricetes</taxon>
        <taxon>Pantevenvirales</taxon>
        <taxon>Straboviridae</taxon>
        <taxon>Twarogvirinae</taxon>
        <taxon>Hadassahvirus</taxon>
        <taxon>Hadassahvirus azbtza1</taxon>
    </lineage>
</organism>
<accession>A0A3T0IGU2</accession>
<protein>
    <recommendedName>
        <fullName evidence="3">Tail tube protein</fullName>
    </recommendedName>
</protein>
<keyword evidence="2" id="KW-1185">Reference proteome</keyword>
<dbReference type="Proteomes" id="UP000287416">
    <property type="component" value="Segment"/>
</dbReference>
<reference evidence="1 2" key="1">
    <citation type="submission" date="2018-12" db="EMBL/GenBank/DDBJ databases">
        <title>Successful treatment of antibiotic resistant microbial bone infection with bacteriophages.</title>
        <authorList>
            <person name="Nir-Paz R."/>
            <person name="Gelman D."/>
            <person name="Khouri A."/>
            <person name="Sisson B.M."/>
            <person name="Fackler J."/>
            <person name="Oren S.A."/>
            <person name="Khalifa L."/>
            <person name="Rimon A."/>
            <person name="Glazer S.C."/>
            <person name="Moses A.E."/>
            <person name="Yoram W."/>
            <person name="Schooley R.T."/>
            <person name="Hazan R."/>
        </authorList>
    </citation>
    <scope>NUCLEOTIDE SEQUENCE [LARGE SCALE GENOMIC DNA]</scope>
</reference>
<proteinExistence type="predicted"/>
<dbReference type="GeneID" id="55811534"/>
<dbReference type="KEGG" id="vg:55811534"/>
<evidence type="ECO:0008006" key="3">
    <source>
        <dbReference type="Google" id="ProtNLM"/>
    </source>
</evidence>
<dbReference type="EMBL" id="MK278860">
    <property type="protein sequence ID" value="AZU98632.1"/>
    <property type="molecule type" value="Genomic_DNA"/>
</dbReference>
<dbReference type="Pfam" id="PF06841">
    <property type="entry name" value="Phage_T4_gp19"/>
    <property type="match status" value="1"/>
</dbReference>
<dbReference type="GO" id="GO:0005198">
    <property type="term" value="F:structural molecule activity"/>
    <property type="evidence" value="ECO:0007669"/>
    <property type="project" value="InterPro"/>
</dbReference>
<dbReference type="RefSeq" id="YP_009882238.1">
    <property type="nucleotide sequence ID" value="NC_049445.1"/>
</dbReference>